<protein>
    <submittedName>
        <fullName evidence="2">Uncharacterized protein</fullName>
    </submittedName>
</protein>
<proteinExistence type="predicted"/>
<dbReference type="AlphaFoldDB" id="K9HDZ4"/>
<feature type="region of interest" description="Disordered" evidence="1">
    <location>
        <begin position="64"/>
        <end position="88"/>
    </location>
</feature>
<evidence type="ECO:0000313" key="3">
    <source>
        <dbReference type="Proteomes" id="UP000009881"/>
    </source>
</evidence>
<dbReference type="EMBL" id="ANHY01000015">
    <property type="protein sequence ID" value="EKV28698.1"/>
    <property type="molecule type" value="Genomic_DNA"/>
</dbReference>
<evidence type="ECO:0000256" key="1">
    <source>
        <dbReference type="SAM" id="MobiDB-lite"/>
    </source>
</evidence>
<organism evidence="2 3">
    <name type="scientific">Caenispirillum salinarum AK4</name>
    <dbReference type="NCBI Taxonomy" id="1238182"/>
    <lineage>
        <taxon>Bacteria</taxon>
        <taxon>Pseudomonadati</taxon>
        <taxon>Pseudomonadota</taxon>
        <taxon>Alphaproteobacteria</taxon>
        <taxon>Rhodospirillales</taxon>
        <taxon>Novispirillaceae</taxon>
        <taxon>Caenispirillum</taxon>
    </lineage>
</organism>
<comment type="caution">
    <text evidence="2">The sequence shown here is derived from an EMBL/GenBank/DDBJ whole genome shotgun (WGS) entry which is preliminary data.</text>
</comment>
<gene>
    <name evidence="2" type="ORF">C882_0910</name>
</gene>
<sequence>MTAAAGAAAFLLVWTYMTGPDGAPMGGDLTMQPMASMDQCETVGRATQVWLQGHFTDGASWTCVPADPPPAPEHTPETQAGDDGPAAD</sequence>
<accession>K9HDZ4</accession>
<reference evidence="2 3" key="1">
    <citation type="journal article" date="2013" name="Genome Announc.">
        <title>Draft Genome Sequence of an Alphaproteobacterium, Caenispirillum salinarum AK4(T), Isolated from a Solar Saltern.</title>
        <authorList>
            <person name="Khatri I."/>
            <person name="Singh A."/>
            <person name="Korpole S."/>
            <person name="Pinnaka A.K."/>
            <person name="Subramanian S."/>
        </authorList>
    </citation>
    <scope>NUCLEOTIDE SEQUENCE [LARGE SCALE GENOMIC DNA]</scope>
    <source>
        <strain evidence="2 3">AK4</strain>
    </source>
</reference>
<dbReference type="STRING" id="1238182.C882_0910"/>
<evidence type="ECO:0000313" key="2">
    <source>
        <dbReference type="EMBL" id="EKV28698.1"/>
    </source>
</evidence>
<keyword evidence="3" id="KW-1185">Reference proteome</keyword>
<name>K9HDZ4_9PROT</name>
<dbReference type="Proteomes" id="UP000009881">
    <property type="component" value="Unassembled WGS sequence"/>
</dbReference>
<dbReference type="RefSeq" id="WP_009541566.1">
    <property type="nucleotide sequence ID" value="NZ_ANHY01000015.1"/>
</dbReference>